<dbReference type="AlphaFoldDB" id="A0AAV2NH77"/>
<name>A0AAV2NH77_9HYME</name>
<feature type="region of interest" description="Disordered" evidence="1">
    <location>
        <begin position="189"/>
        <end position="216"/>
    </location>
</feature>
<evidence type="ECO:0000256" key="1">
    <source>
        <dbReference type="SAM" id="MobiDB-lite"/>
    </source>
</evidence>
<feature type="region of interest" description="Disordered" evidence="1">
    <location>
        <begin position="289"/>
        <end position="344"/>
    </location>
</feature>
<keyword evidence="3" id="KW-1185">Reference proteome</keyword>
<accession>A0AAV2NH77</accession>
<dbReference type="EMBL" id="OZ034838">
    <property type="protein sequence ID" value="CAL1679163.1"/>
    <property type="molecule type" value="Genomic_DNA"/>
</dbReference>
<evidence type="ECO:0000313" key="2">
    <source>
        <dbReference type="EMBL" id="CAL1679163.1"/>
    </source>
</evidence>
<organism evidence="2 3">
    <name type="scientific">Lasius platythorax</name>
    <dbReference type="NCBI Taxonomy" id="488582"/>
    <lineage>
        <taxon>Eukaryota</taxon>
        <taxon>Metazoa</taxon>
        <taxon>Ecdysozoa</taxon>
        <taxon>Arthropoda</taxon>
        <taxon>Hexapoda</taxon>
        <taxon>Insecta</taxon>
        <taxon>Pterygota</taxon>
        <taxon>Neoptera</taxon>
        <taxon>Endopterygota</taxon>
        <taxon>Hymenoptera</taxon>
        <taxon>Apocrita</taxon>
        <taxon>Aculeata</taxon>
        <taxon>Formicoidea</taxon>
        <taxon>Formicidae</taxon>
        <taxon>Formicinae</taxon>
        <taxon>Lasius</taxon>
        <taxon>Lasius</taxon>
    </lineage>
</organism>
<feature type="region of interest" description="Disordered" evidence="1">
    <location>
        <begin position="36"/>
        <end position="58"/>
    </location>
</feature>
<protein>
    <submittedName>
        <fullName evidence="2">Uncharacterized protein</fullName>
    </submittedName>
</protein>
<dbReference type="Proteomes" id="UP001497644">
    <property type="component" value="Chromosome 15"/>
</dbReference>
<proteinExistence type="predicted"/>
<sequence length="344" mass="39380">MKLFDCAQCLMTLNRRRSSRWRCCNETTDPLVMTKRPSTRRRQRHRRRRAESAQKISSSRTNARFLTAMRSFSASWKRRKRPKKKLLVRNDEAESRRVGIPRTLNGVHLRKRKIPASVETSRVNDAGQKGVDGVAGRRVGELEREYYEHLEALKFLIDPPPCFRNTETRQNFENKLNSLDFRRMNTVAIPEGPGTKNGSQKLKSSPDGFRPSRSPTCENGVSYGVCERSYADTLDRIVKEHLRIERTMLDLFVRAPILKNRHGEQVFVAARENKTVRFKDEVKRSGTSVEHGEGLSLGDEGYVGVGSNNRVKTEITKEEGSDFRRDRPPGESSNVFDVEAGNGR</sequence>
<gene>
    <name evidence="2" type="ORF">LPLAT_LOCUS4892</name>
</gene>
<feature type="compositionally biased region" description="Basic and acidic residues" evidence="1">
    <location>
        <begin position="311"/>
        <end position="329"/>
    </location>
</feature>
<feature type="compositionally biased region" description="Basic residues" evidence="1">
    <location>
        <begin position="37"/>
        <end position="49"/>
    </location>
</feature>
<evidence type="ECO:0000313" key="3">
    <source>
        <dbReference type="Proteomes" id="UP001497644"/>
    </source>
</evidence>
<reference evidence="2" key="1">
    <citation type="submission" date="2024-04" db="EMBL/GenBank/DDBJ databases">
        <authorList>
            <consortium name="Molecular Ecology Group"/>
        </authorList>
    </citation>
    <scope>NUCLEOTIDE SEQUENCE</scope>
</reference>